<evidence type="ECO:0000313" key="3">
    <source>
        <dbReference type="EMBL" id="ADD45875.1"/>
    </source>
</evidence>
<evidence type="ECO:0000256" key="2">
    <source>
        <dbReference type="SAM" id="Phobius"/>
    </source>
</evidence>
<dbReference type="OrthoDB" id="3694640at2"/>
<proteinExistence type="predicted"/>
<protein>
    <submittedName>
        <fullName evidence="3">Uncharacterized protein</fullName>
    </submittedName>
</protein>
<keyword evidence="4" id="KW-1185">Reference proteome</keyword>
<dbReference type="AlphaFoldDB" id="D3Q2X4"/>
<organism evidence="3 4">
    <name type="scientific">Stackebrandtia nassauensis (strain DSM 44728 / CIP 108903 / NRRL B-16338 / NBRC 102104 / LLR-40K-21)</name>
    <dbReference type="NCBI Taxonomy" id="446470"/>
    <lineage>
        <taxon>Bacteria</taxon>
        <taxon>Bacillati</taxon>
        <taxon>Actinomycetota</taxon>
        <taxon>Actinomycetes</taxon>
        <taxon>Glycomycetales</taxon>
        <taxon>Glycomycetaceae</taxon>
        <taxon>Stackebrandtia</taxon>
    </lineage>
</organism>
<evidence type="ECO:0000313" key="4">
    <source>
        <dbReference type="Proteomes" id="UP000000844"/>
    </source>
</evidence>
<keyword evidence="2" id="KW-1133">Transmembrane helix</keyword>
<dbReference type="HOGENOM" id="CLU_1446828_0_0_11"/>
<feature type="compositionally biased region" description="Polar residues" evidence="1">
    <location>
        <begin position="12"/>
        <end position="23"/>
    </location>
</feature>
<dbReference type="RefSeq" id="WP_013021446.1">
    <property type="nucleotide sequence ID" value="NC_013947.1"/>
</dbReference>
<accession>D3Q2X4</accession>
<gene>
    <name evidence="3" type="ordered locus">Snas_6255</name>
</gene>
<dbReference type="STRING" id="446470.Snas_6255"/>
<name>D3Q2X4_STANL</name>
<feature type="transmembrane region" description="Helical" evidence="2">
    <location>
        <begin position="135"/>
        <end position="155"/>
    </location>
</feature>
<dbReference type="EMBL" id="CP001778">
    <property type="protein sequence ID" value="ADD45875.1"/>
    <property type="molecule type" value="Genomic_DNA"/>
</dbReference>
<feature type="transmembrane region" description="Helical" evidence="2">
    <location>
        <begin position="161"/>
        <end position="184"/>
    </location>
</feature>
<dbReference type="Proteomes" id="UP000000844">
    <property type="component" value="Chromosome"/>
</dbReference>
<sequence>MSQIKPGWTPFGPSSDSGNTATEGKSALRTPHSAETPTETFKAGQRADARARIPEESAPKSAHTDNADDSNDLSFKEAVGQWLAGVGARVKPIAEGLRPPSVWTEAPASLAALVRYADTAPWADKAGPIRTMGKLWCRVISVPVSVIAYYIAWLTQRPSRFITAVIVYAVIAHTSIGSWLPWLWETT</sequence>
<keyword evidence="2" id="KW-0812">Transmembrane</keyword>
<reference evidence="3 4" key="1">
    <citation type="journal article" date="2009" name="Stand. Genomic Sci.">
        <title>Complete genome sequence of Stackebrandtia nassauensis type strain (LLR-40K-21).</title>
        <authorList>
            <person name="Munk C."/>
            <person name="Lapidus A."/>
            <person name="Copeland A."/>
            <person name="Jando M."/>
            <person name="Mayilraj S."/>
            <person name="Glavina Del Rio T."/>
            <person name="Nolan M."/>
            <person name="Chen F."/>
            <person name="Lucas S."/>
            <person name="Tice H."/>
            <person name="Cheng J.F."/>
            <person name="Han C."/>
            <person name="Detter J.C."/>
            <person name="Bruce D."/>
            <person name="Goodwin L."/>
            <person name="Chain P."/>
            <person name="Pitluck S."/>
            <person name="Goker M."/>
            <person name="Ovchinikova G."/>
            <person name="Pati A."/>
            <person name="Ivanova N."/>
            <person name="Mavromatis K."/>
            <person name="Chen A."/>
            <person name="Palaniappan K."/>
            <person name="Land M."/>
            <person name="Hauser L."/>
            <person name="Chang Y.J."/>
            <person name="Jeffries C.D."/>
            <person name="Bristow J."/>
            <person name="Eisen J.A."/>
            <person name="Markowitz V."/>
            <person name="Hugenholtz P."/>
            <person name="Kyrpides N.C."/>
            <person name="Klenk H.P."/>
        </authorList>
    </citation>
    <scope>NUCLEOTIDE SEQUENCE [LARGE SCALE GENOMIC DNA]</scope>
    <source>
        <strain evidence="4">DSM 44728 / CIP 108903 / NRRL B-16338 / NBRC 102104 / LLR-40K-21</strain>
    </source>
</reference>
<dbReference type="KEGG" id="sna:Snas_6255"/>
<feature type="region of interest" description="Disordered" evidence="1">
    <location>
        <begin position="1"/>
        <end position="72"/>
    </location>
</feature>
<evidence type="ECO:0000256" key="1">
    <source>
        <dbReference type="SAM" id="MobiDB-lite"/>
    </source>
</evidence>
<feature type="compositionally biased region" description="Basic and acidic residues" evidence="1">
    <location>
        <begin position="45"/>
        <end position="66"/>
    </location>
</feature>
<keyword evidence="2" id="KW-0472">Membrane</keyword>